<protein>
    <submittedName>
        <fullName evidence="4">Acetyltransferase (GNAT) family protein</fullName>
    </submittedName>
</protein>
<dbReference type="RefSeq" id="WP_162277649.1">
    <property type="nucleotide sequence ID" value="NZ_FOBB01000006.1"/>
</dbReference>
<gene>
    <name evidence="4" type="ORF">SAMN04488505_106308</name>
</gene>
<dbReference type="PANTHER" id="PTHR43420">
    <property type="entry name" value="ACETYLTRANSFERASE"/>
    <property type="match status" value="1"/>
</dbReference>
<evidence type="ECO:0000256" key="2">
    <source>
        <dbReference type="ARBA" id="ARBA00023315"/>
    </source>
</evidence>
<dbReference type="Proteomes" id="UP000198984">
    <property type="component" value="Unassembled WGS sequence"/>
</dbReference>
<name>A0A1H8BSI9_9BACT</name>
<dbReference type="EMBL" id="FOBB01000006">
    <property type="protein sequence ID" value="SEM84978.1"/>
    <property type="molecule type" value="Genomic_DNA"/>
</dbReference>
<keyword evidence="5" id="KW-1185">Reference proteome</keyword>
<evidence type="ECO:0000256" key="1">
    <source>
        <dbReference type="ARBA" id="ARBA00022679"/>
    </source>
</evidence>
<dbReference type="PANTHER" id="PTHR43420:SF44">
    <property type="entry name" value="ACETYLTRANSFERASE YPEA"/>
    <property type="match status" value="1"/>
</dbReference>
<feature type="domain" description="N-acetyltransferase" evidence="3">
    <location>
        <begin position="2"/>
        <end position="152"/>
    </location>
</feature>
<dbReference type="InterPro" id="IPR000182">
    <property type="entry name" value="GNAT_dom"/>
</dbReference>
<dbReference type="GO" id="GO:0016747">
    <property type="term" value="F:acyltransferase activity, transferring groups other than amino-acyl groups"/>
    <property type="evidence" value="ECO:0007669"/>
    <property type="project" value="InterPro"/>
</dbReference>
<dbReference type="Pfam" id="PF00583">
    <property type="entry name" value="Acetyltransf_1"/>
    <property type="match status" value="2"/>
</dbReference>
<evidence type="ECO:0000313" key="4">
    <source>
        <dbReference type="EMBL" id="SEM84978.1"/>
    </source>
</evidence>
<accession>A0A1H8BSI9</accession>
<keyword evidence="2" id="KW-0012">Acyltransferase</keyword>
<dbReference type="STRING" id="573321.SAMN04488505_106308"/>
<reference evidence="4 5" key="1">
    <citation type="submission" date="2016-10" db="EMBL/GenBank/DDBJ databases">
        <authorList>
            <person name="de Groot N.N."/>
        </authorList>
    </citation>
    <scope>NUCLEOTIDE SEQUENCE [LARGE SCALE GENOMIC DNA]</scope>
    <source>
        <strain evidence="4 5">DSM 21039</strain>
    </source>
</reference>
<dbReference type="AlphaFoldDB" id="A0A1H8BSI9"/>
<evidence type="ECO:0000259" key="3">
    <source>
        <dbReference type="PROSITE" id="PS51186"/>
    </source>
</evidence>
<dbReference type="InterPro" id="IPR016181">
    <property type="entry name" value="Acyl_CoA_acyltransferase"/>
</dbReference>
<feature type="domain" description="N-acetyltransferase" evidence="3">
    <location>
        <begin position="155"/>
        <end position="280"/>
    </location>
</feature>
<dbReference type="CDD" id="cd04301">
    <property type="entry name" value="NAT_SF"/>
    <property type="match status" value="2"/>
</dbReference>
<dbReference type="Gene3D" id="3.40.630.30">
    <property type="match status" value="2"/>
</dbReference>
<evidence type="ECO:0000313" key="5">
    <source>
        <dbReference type="Proteomes" id="UP000198984"/>
    </source>
</evidence>
<sequence length="280" mass="31670">MIRFSHLQNITLPELCSVFNLAFSDYIVPFQLTVPLLEQKLLGENVRLSHCIGAFDGPALAGFILHGADTWPNPALLYNGGTGVIPAYRGQHLVQRMYAHYRQQYKQEGVQRILLEVISTNTPAIKAYENSGFTKTRFFHCYKGQPFIKQARKNITIRTAANPNWALLNTFTDQAPGWANSTASIQREGQHTLTWLAYEQNEIAGFISVYASNKRIRQLGVHPQHRRKGIGSALLQHVIQVLQGPFSIINITDDNKGLQQFLLRAGFEATVKQWEMELHV</sequence>
<dbReference type="InterPro" id="IPR050680">
    <property type="entry name" value="YpeA/RimI_acetyltransf"/>
</dbReference>
<organism evidence="4 5">
    <name type="scientific">Chitinophaga rupis</name>
    <dbReference type="NCBI Taxonomy" id="573321"/>
    <lineage>
        <taxon>Bacteria</taxon>
        <taxon>Pseudomonadati</taxon>
        <taxon>Bacteroidota</taxon>
        <taxon>Chitinophagia</taxon>
        <taxon>Chitinophagales</taxon>
        <taxon>Chitinophagaceae</taxon>
        <taxon>Chitinophaga</taxon>
    </lineage>
</organism>
<dbReference type="OrthoDB" id="4228396at2"/>
<proteinExistence type="predicted"/>
<keyword evidence="1 4" id="KW-0808">Transferase</keyword>
<dbReference type="PROSITE" id="PS51186">
    <property type="entry name" value="GNAT"/>
    <property type="match status" value="2"/>
</dbReference>
<dbReference type="SUPFAM" id="SSF55729">
    <property type="entry name" value="Acyl-CoA N-acyltransferases (Nat)"/>
    <property type="match status" value="2"/>
</dbReference>